<proteinExistence type="predicted"/>
<reference evidence="1 2" key="1">
    <citation type="submission" date="2023-01" db="EMBL/GenBank/DDBJ databases">
        <title>Analysis of 21 Apiospora genomes using comparative genomics revels a genus with tremendous synthesis potential of carbohydrate active enzymes and secondary metabolites.</title>
        <authorList>
            <person name="Sorensen T."/>
        </authorList>
    </citation>
    <scope>NUCLEOTIDE SEQUENCE [LARGE SCALE GENOMIC DNA]</scope>
    <source>
        <strain evidence="1 2">CBS 83171</strain>
    </source>
</reference>
<dbReference type="PANTHER" id="PTHR37048:SF2">
    <property type="entry name" value="QUESTIONABLE PROTEIN"/>
    <property type="match status" value="1"/>
</dbReference>
<protein>
    <submittedName>
        <fullName evidence="1">Uncharacterized protein</fullName>
    </submittedName>
</protein>
<name>A0ABR1VJV1_9PEZI</name>
<dbReference type="Proteomes" id="UP001446871">
    <property type="component" value="Unassembled WGS sequence"/>
</dbReference>
<organism evidence="1 2">
    <name type="scientific">Apiospora saccharicola</name>
    <dbReference type="NCBI Taxonomy" id="335842"/>
    <lineage>
        <taxon>Eukaryota</taxon>
        <taxon>Fungi</taxon>
        <taxon>Dikarya</taxon>
        <taxon>Ascomycota</taxon>
        <taxon>Pezizomycotina</taxon>
        <taxon>Sordariomycetes</taxon>
        <taxon>Xylariomycetidae</taxon>
        <taxon>Amphisphaeriales</taxon>
        <taxon>Apiosporaceae</taxon>
        <taxon>Apiospora</taxon>
    </lineage>
</organism>
<evidence type="ECO:0000313" key="2">
    <source>
        <dbReference type="Proteomes" id="UP001446871"/>
    </source>
</evidence>
<evidence type="ECO:0000313" key="1">
    <source>
        <dbReference type="EMBL" id="KAK8071519.1"/>
    </source>
</evidence>
<keyword evidence="2" id="KW-1185">Reference proteome</keyword>
<dbReference type="PANTHER" id="PTHR37048">
    <property type="entry name" value="QUESTIONABLE PROTEIN"/>
    <property type="match status" value="1"/>
</dbReference>
<accession>A0ABR1VJV1</accession>
<dbReference type="EMBL" id="JAQQWM010000003">
    <property type="protein sequence ID" value="KAK8071519.1"/>
    <property type="molecule type" value="Genomic_DNA"/>
</dbReference>
<comment type="caution">
    <text evidence="1">The sequence shown here is derived from an EMBL/GenBank/DDBJ whole genome shotgun (WGS) entry which is preliminary data.</text>
</comment>
<sequence length="342" mass="38277">MPGVTDLVAARGTDHIPPRRKGPWPVHDKSRTLLSGLILWLPSWRYLREDEDDEEPWDEDIYGHPVVIVSPESRHGMVTVLPLTSFGGTDLEDKHPYSSHIRKSYLPIYPSNPHPDSSRLLFLDPTWPNLLKNSYVNTSNRCHIRLEHLRPYDPDGPDFALSADSYQELITYCRYIPSIPLPEPEPEPEWQPRQTDFILAALPPSPDTPSPTAESSTLPLVIQAKSLKTSSSPPAPIDSMESRVTVPSGAVLINHYTYGAISAPTRSIMESTRSADGNLCISRRVWQACACRRENMVSNSSPHDAGSRRSSTAGWVVIVATLFCFATYAYQWATQEPISHKL</sequence>
<gene>
    <name evidence="1" type="ORF">PG996_004867</name>
</gene>